<evidence type="ECO:0000313" key="2">
    <source>
        <dbReference type="EMBL" id="CAJ2507121.1"/>
    </source>
</evidence>
<feature type="region of interest" description="Disordered" evidence="1">
    <location>
        <begin position="218"/>
        <end position="250"/>
    </location>
</feature>
<evidence type="ECO:0000256" key="1">
    <source>
        <dbReference type="SAM" id="MobiDB-lite"/>
    </source>
</evidence>
<accession>A0AAI8VMF2</accession>
<name>A0AAI8VMF2_9PEZI</name>
<dbReference type="EMBL" id="CAUWAG010000010">
    <property type="protein sequence ID" value="CAJ2507121.1"/>
    <property type="molecule type" value="Genomic_DNA"/>
</dbReference>
<gene>
    <name evidence="2" type="ORF">KHLLAP_LOCUS7589</name>
</gene>
<dbReference type="Proteomes" id="UP001295740">
    <property type="component" value="Unassembled WGS sequence"/>
</dbReference>
<comment type="caution">
    <text evidence="2">The sequence shown here is derived from an EMBL/GenBank/DDBJ whole genome shotgun (WGS) entry which is preliminary data.</text>
</comment>
<keyword evidence="3" id="KW-1185">Reference proteome</keyword>
<dbReference type="AlphaFoldDB" id="A0AAI8VMF2"/>
<proteinExistence type="predicted"/>
<sequence length="250" mass="28459">MVDDYIRVKHPEMDLEKAQTLQEIEQRHQCVVHYGTWAPQGHTNPDNVGLTPDTRVNRGLPRWSQHNFPEEAFPIFRENILGIGSEVARFIFETIDPVECALNETRRMNLSAPNLSTLTVLGLNSFTGRHRDQTDIKHGLASLVAMGQYDGDLCFPSSEMKLSYQPGDCVVFRGAEEEHFVRDWRGYRFFLLFTNHQPVLPVVPPEVDIEAHDPCFNEISDQEEEELSEKDMLGPALDESESSLSLSSED</sequence>
<reference evidence="2" key="1">
    <citation type="submission" date="2023-10" db="EMBL/GenBank/DDBJ databases">
        <authorList>
            <person name="Hackl T."/>
        </authorList>
    </citation>
    <scope>NUCLEOTIDE SEQUENCE</scope>
</reference>
<organism evidence="2 3">
    <name type="scientific">Anthostomella pinea</name>
    <dbReference type="NCBI Taxonomy" id="933095"/>
    <lineage>
        <taxon>Eukaryota</taxon>
        <taxon>Fungi</taxon>
        <taxon>Dikarya</taxon>
        <taxon>Ascomycota</taxon>
        <taxon>Pezizomycotina</taxon>
        <taxon>Sordariomycetes</taxon>
        <taxon>Xylariomycetidae</taxon>
        <taxon>Xylariales</taxon>
        <taxon>Xylariaceae</taxon>
        <taxon>Anthostomella</taxon>
    </lineage>
</organism>
<protein>
    <submittedName>
        <fullName evidence="2">Uu.00g083070.m01.CDS01</fullName>
    </submittedName>
</protein>
<dbReference type="Gene3D" id="3.60.130.30">
    <property type="match status" value="1"/>
</dbReference>
<evidence type="ECO:0000313" key="3">
    <source>
        <dbReference type="Proteomes" id="UP001295740"/>
    </source>
</evidence>